<evidence type="ECO:0000313" key="4">
    <source>
        <dbReference type="Proteomes" id="UP001190700"/>
    </source>
</evidence>
<dbReference type="InterPro" id="IPR052055">
    <property type="entry name" value="Hepadnavirus_pol/RT"/>
</dbReference>
<organism evidence="3 4">
    <name type="scientific">Cymbomonas tetramitiformis</name>
    <dbReference type="NCBI Taxonomy" id="36881"/>
    <lineage>
        <taxon>Eukaryota</taxon>
        <taxon>Viridiplantae</taxon>
        <taxon>Chlorophyta</taxon>
        <taxon>Pyramimonadophyceae</taxon>
        <taxon>Pyramimonadales</taxon>
        <taxon>Pyramimonadaceae</taxon>
        <taxon>Cymbomonas</taxon>
    </lineage>
</organism>
<dbReference type="SUPFAM" id="SSF56672">
    <property type="entry name" value="DNA/RNA polymerases"/>
    <property type="match status" value="2"/>
</dbReference>
<dbReference type="GO" id="GO:0009007">
    <property type="term" value="F:site-specific DNA-methyltransferase (adenine-specific) activity"/>
    <property type="evidence" value="ECO:0007669"/>
    <property type="project" value="InterPro"/>
</dbReference>
<dbReference type="Pfam" id="PF00078">
    <property type="entry name" value="RVT_1"/>
    <property type="match status" value="1"/>
</dbReference>
<evidence type="ECO:0000313" key="3">
    <source>
        <dbReference type="EMBL" id="KAK3249507.1"/>
    </source>
</evidence>
<protein>
    <recommendedName>
        <fullName evidence="2">Reverse transcriptase domain-containing protein</fullName>
    </recommendedName>
</protein>
<dbReference type="Proteomes" id="UP001190700">
    <property type="component" value="Unassembled WGS sequence"/>
</dbReference>
<reference evidence="3 4" key="1">
    <citation type="journal article" date="2015" name="Genome Biol. Evol.">
        <title>Comparative Genomics of a Bacterivorous Green Alga Reveals Evolutionary Causalities and Consequences of Phago-Mixotrophic Mode of Nutrition.</title>
        <authorList>
            <person name="Burns J.A."/>
            <person name="Paasch A."/>
            <person name="Narechania A."/>
            <person name="Kim E."/>
        </authorList>
    </citation>
    <scope>NUCLEOTIDE SEQUENCE [LARGE SCALE GENOMIC DNA]</scope>
    <source>
        <strain evidence="3 4">PLY_AMNH</strain>
    </source>
</reference>
<dbReference type="GO" id="GO:0009307">
    <property type="term" value="P:DNA restriction-modification system"/>
    <property type="evidence" value="ECO:0007669"/>
    <property type="project" value="InterPro"/>
</dbReference>
<feature type="region of interest" description="Disordered" evidence="1">
    <location>
        <begin position="123"/>
        <end position="176"/>
    </location>
</feature>
<dbReference type="EMBL" id="LGRX02027276">
    <property type="protein sequence ID" value="KAK3249507.1"/>
    <property type="molecule type" value="Genomic_DNA"/>
</dbReference>
<sequence length="1083" mass="121932">MEALPLSVILTNVKQSAVRLSKFKHGATTLATEWREELLVALRRVPTWVGTLTHARREEVRPVLNNKQTKAFVSGGPGKLRMGKLIQLPSGNATPVLAGTVRKEYGAVLKMLNSTIELAARWEMEDESEGGGEGSPPSNVDEEEADSPPRRRRPPEQSQQPPSRRRPSSSPAATGKALSKITKAYHLVMTLARRVQQTPHAFGGEMEWGVRPATCPTVTQHADDGVPLDTLDDLMDADLPLEALEGYLLYLRGSAIVWHAHLLKLPDFREVLVPAETPAPEYCDLVRGADGRLSAREPVKYSKAEFAYRLIQFARTMPESMVREIHFYITYVVDLITQMSKYEVKCVVDYDKLVRQKLATGFLTTWNPDMLHATWMRFLQARVGWTVDNEEERSAKMASLLLTYLTVWNSVDLSEHGVLLEALREFESSTVGMGAAVPEVTKFADRWAVVFQDDPAVDDLVRVVPVPEGWARAIHGVGVVDKDHSNFEKVRVVHNYSENDGSSVNAGTDIPAQKWQSISDAFSFLRPGFFMVKVDIKSAYRHFPIALQYLPYHTCRWRGEVVTDFRFPFGHRAVPGKFHEVTAALVRFLRAQGFPATVGYLLDFWACCPTAAEAQEALLLLGDVLRFLGLEVAEEKCEGPVLALAERGWARRKDLERLMGQLAFASRVVVRNCREVSSSHFSVDASTGIGMGGFLDGDFFGMSWPLLREIFLLLVQWDIRLRVKWVPSKVNTFADALSRQEWQLFYQLRTEWLRDSVWRKDTDDWQLLRRVFRDLDDRPGVGPFSVDACCDESGSNAQTTNFWTVTQDCLQQDWEGNNAWCNPPFSRILEILQHFLECKRRQNVGTAACFVIPVWPTASFFKFIMARPTVFFPLANVTAKKENAFSGTRVMLKKSIRFEGRDKMRVMVNFSKTNQFSERTHETLIHEMKVRFEAHFRAPPEAEGTQQGDPLSPFFMAASLQPVLREILRAHLEVYIIAYLDDIHVLREPEQVREAYDTAAPLLADIGLELNVRKSAVFSPSGAFRAFQDIVDAGGEPMLVAAVPLEGIWVLGIPVGLEGWVADQYCVMASTAGVHPSRVGKVE</sequence>
<name>A0AAE0C902_9CHLO</name>
<dbReference type="InterPro" id="IPR008593">
    <property type="entry name" value="Dam_MeTrfase"/>
</dbReference>
<evidence type="ECO:0000259" key="2">
    <source>
        <dbReference type="Pfam" id="PF00078"/>
    </source>
</evidence>
<comment type="caution">
    <text evidence="3">The sequence shown here is derived from an EMBL/GenBank/DDBJ whole genome shotgun (WGS) entry which is preliminary data.</text>
</comment>
<feature type="domain" description="Reverse transcriptase" evidence="2">
    <location>
        <begin position="910"/>
        <end position="1019"/>
    </location>
</feature>
<accession>A0AAE0C902</accession>
<dbReference type="PANTHER" id="PTHR33050:SF7">
    <property type="entry name" value="RIBONUCLEASE H"/>
    <property type="match status" value="1"/>
</dbReference>
<dbReference type="InterPro" id="IPR000477">
    <property type="entry name" value="RT_dom"/>
</dbReference>
<dbReference type="AlphaFoldDB" id="A0AAE0C902"/>
<dbReference type="Gene3D" id="3.30.70.270">
    <property type="match status" value="1"/>
</dbReference>
<evidence type="ECO:0000256" key="1">
    <source>
        <dbReference type="SAM" id="MobiDB-lite"/>
    </source>
</evidence>
<dbReference type="Pfam" id="PF05869">
    <property type="entry name" value="Dam"/>
    <property type="match status" value="1"/>
</dbReference>
<dbReference type="InterPro" id="IPR043502">
    <property type="entry name" value="DNA/RNA_pol_sf"/>
</dbReference>
<proteinExistence type="predicted"/>
<gene>
    <name evidence="3" type="ORF">CYMTET_41060</name>
</gene>
<keyword evidence="4" id="KW-1185">Reference proteome</keyword>
<dbReference type="InterPro" id="IPR043128">
    <property type="entry name" value="Rev_trsase/Diguanyl_cyclase"/>
</dbReference>
<dbReference type="GO" id="GO:0003677">
    <property type="term" value="F:DNA binding"/>
    <property type="evidence" value="ECO:0007669"/>
    <property type="project" value="InterPro"/>
</dbReference>
<dbReference type="PANTHER" id="PTHR33050">
    <property type="entry name" value="REVERSE TRANSCRIPTASE DOMAIN-CONTAINING PROTEIN"/>
    <property type="match status" value="1"/>
</dbReference>
<dbReference type="Gene3D" id="3.10.10.10">
    <property type="entry name" value="HIV Type 1 Reverse Transcriptase, subunit A, domain 1"/>
    <property type="match status" value="1"/>
</dbReference>